<feature type="transmembrane region" description="Helical" evidence="7">
    <location>
        <begin position="380"/>
        <end position="397"/>
    </location>
</feature>
<evidence type="ECO:0000313" key="9">
    <source>
        <dbReference type="Proteomes" id="UP000306324"/>
    </source>
</evidence>
<name>A0A5S4F2D4_9PROT</name>
<dbReference type="EMBL" id="SWAD01000141">
    <property type="protein sequence ID" value="TMQ74873.1"/>
    <property type="molecule type" value="Genomic_DNA"/>
</dbReference>
<evidence type="ECO:0000256" key="7">
    <source>
        <dbReference type="SAM" id="Phobius"/>
    </source>
</evidence>
<sequence length="486" mass="52802">MTSIRRALALSLAERYVLIAISLAGNIVLARLLTPEEIGIYSVSLAVIGIAQVLRDFGLGNFLIQEKNLSEAHIRTAFGISLVMGSGLFLIVTLGADWASRYYAEERIMLTLRISAMNFLVLPFCSISVALLRREMLFKSLVTVTLTSAVVGFGTTISLALLGYGANSMAIGSVAANIATGIGAWLARSDRKLLLPSFSEWRVLLEFGGQSAAANVVTSISMDINDLFLGKILGFSSVAMISRAQGLMNIFHRDLMSAIRNVAYPAFAKAHRDGEQLESNYIASVSAVTVLAWPFYGFTALFSLELLRLMFGPQWDQASPLVPIFCLAGAFAASSTLISSAIMATGRIDLITKTELIFQPLRAALVISSAIFYKSLLACAIAYLVSFIFWVPLMYSFKSRCIPNNFRALSENLLKSAKVTIFTLVLPAGMTFNAGFDRSAPVSFLFLVAAALISGFGWVSALVIFKHSVTSDPLFKRLTEKLLRLK</sequence>
<feature type="transmembrane region" description="Helical" evidence="7">
    <location>
        <begin position="281"/>
        <end position="302"/>
    </location>
</feature>
<keyword evidence="4 7" id="KW-0812">Transmembrane</keyword>
<dbReference type="InterPro" id="IPR050833">
    <property type="entry name" value="Poly_Biosynth_Transport"/>
</dbReference>
<organism evidence="8 9">
    <name type="scientific">Candidatus Accumulibacter phosphatis</name>
    <dbReference type="NCBI Taxonomy" id="327160"/>
    <lineage>
        <taxon>Bacteria</taxon>
        <taxon>Pseudomonadati</taxon>
        <taxon>Pseudomonadota</taxon>
        <taxon>Betaproteobacteria</taxon>
        <taxon>Candidatus Accumulibacter</taxon>
    </lineage>
</organism>
<dbReference type="PANTHER" id="PTHR30250">
    <property type="entry name" value="PST FAMILY PREDICTED COLANIC ACID TRANSPORTER"/>
    <property type="match status" value="1"/>
</dbReference>
<keyword evidence="6 7" id="KW-0472">Membrane</keyword>
<comment type="caution">
    <text evidence="8">The sequence shown here is derived from an EMBL/GenBank/DDBJ whole genome shotgun (WGS) entry which is preliminary data.</text>
</comment>
<comment type="similarity">
    <text evidence="2">Belongs to the polysaccharide synthase family.</text>
</comment>
<dbReference type="OrthoDB" id="5486360at2"/>
<feature type="transmembrane region" description="Helical" evidence="7">
    <location>
        <begin position="144"/>
        <end position="164"/>
    </location>
</feature>
<dbReference type="PANTHER" id="PTHR30250:SF10">
    <property type="entry name" value="LIPOPOLYSACCHARIDE BIOSYNTHESIS PROTEIN WZXC"/>
    <property type="match status" value="1"/>
</dbReference>
<evidence type="ECO:0000256" key="4">
    <source>
        <dbReference type="ARBA" id="ARBA00022692"/>
    </source>
</evidence>
<dbReference type="RefSeq" id="WP_138679021.1">
    <property type="nucleotide sequence ID" value="NZ_SWAD01000141.1"/>
</dbReference>
<accession>A0A5S4F2D4</accession>
<feature type="transmembrane region" description="Helical" evidence="7">
    <location>
        <begin position="322"/>
        <end position="344"/>
    </location>
</feature>
<dbReference type="Proteomes" id="UP000306324">
    <property type="component" value="Unassembled WGS sequence"/>
</dbReference>
<feature type="transmembrane region" description="Helical" evidence="7">
    <location>
        <begin position="170"/>
        <end position="187"/>
    </location>
</feature>
<evidence type="ECO:0000313" key="8">
    <source>
        <dbReference type="EMBL" id="TMQ74873.1"/>
    </source>
</evidence>
<dbReference type="GO" id="GO:0005886">
    <property type="term" value="C:plasma membrane"/>
    <property type="evidence" value="ECO:0007669"/>
    <property type="project" value="UniProtKB-SubCell"/>
</dbReference>
<evidence type="ECO:0000256" key="3">
    <source>
        <dbReference type="ARBA" id="ARBA00022475"/>
    </source>
</evidence>
<feature type="transmembrane region" description="Helical" evidence="7">
    <location>
        <begin position="442"/>
        <end position="465"/>
    </location>
</feature>
<keyword evidence="5 7" id="KW-1133">Transmembrane helix</keyword>
<dbReference type="AlphaFoldDB" id="A0A5S4F2D4"/>
<feature type="transmembrane region" description="Helical" evidence="7">
    <location>
        <begin position="417"/>
        <end position="436"/>
    </location>
</feature>
<evidence type="ECO:0000256" key="5">
    <source>
        <dbReference type="ARBA" id="ARBA00022989"/>
    </source>
</evidence>
<protein>
    <submittedName>
        <fullName evidence="8">Lipopolysaccharide biosynthesis protein WzxC</fullName>
    </submittedName>
</protein>
<feature type="transmembrane region" description="Helical" evidence="7">
    <location>
        <begin position="12"/>
        <end position="32"/>
    </location>
</feature>
<dbReference type="Pfam" id="PF13440">
    <property type="entry name" value="Polysacc_synt_3"/>
    <property type="match status" value="1"/>
</dbReference>
<gene>
    <name evidence="8" type="ORF">ACCUM_2624</name>
</gene>
<dbReference type="CDD" id="cd13127">
    <property type="entry name" value="MATE_tuaB_like"/>
    <property type="match status" value="1"/>
</dbReference>
<feature type="transmembrane region" description="Helical" evidence="7">
    <location>
        <begin position="108"/>
        <end position="132"/>
    </location>
</feature>
<evidence type="ECO:0000256" key="1">
    <source>
        <dbReference type="ARBA" id="ARBA00004651"/>
    </source>
</evidence>
<keyword evidence="9" id="KW-1185">Reference proteome</keyword>
<evidence type="ECO:0000256" key="6">
    <source>
        <dbReference type="ARBA" id="ARBA00023136"/>
    </source>
</evidence>
<proteinExistence type="inferred from homology"/>
<comment type="subcellular location">
    <subcellularLocation>
        <location evidence="1">Cell membrane</location>
        <topology evidence="1">Multi-pass membrane protein</topology>
    </subcellularLocation>
</comment>
<feature type="transmembrane region" description="Helical" evidence="7">
    <location>
        <begin position="76"/>
        <end position="96"/>
    </location>
</feature>
<reference evidence="8 9" key="1">
    <citation type="submission" date="2019-04" db="EMBL/GenBank/DDBJ databases">
        <title>A novel phosphate-accumulating bacterium identified in bioreactor for phosphate removal from wastewater.</title>
        <authorList>
            <person name="Kotlyarov R.Y."/>
            <person name="Beletsky A.V."/>
            <person name="Kallistova A.Y."/>
            <person name="Dorofeev A.G."/>
            <person name="Nikolaev Y.Y."/>
            <person name="Pimenov N.V."/>
            <person name="Ravin N.V."/>
            <person name="Mardanov A.V."/>
        </authorList>
    </citation>
    <scope>NUCLEOTIDE SEQUENCE [LARGE SCALE GENOMIC DNA]</scope>
    <source>
        <strain evidence="8 9">Bin19</strain>
    </source>
</reference>
<keyword evidence="3" id="KW-1003">Cell membrane</keyword>
<feature type="transmembrane region" description="Helical" evidence="7">
    <location>
        <begin position="38"/>
        <end position="64"/>
    </location>
</feature>
<evidence type="ECO:0000256" key="2">
    <source>
        <dbReference type="ARBA" id="ARBA00007430"/>
    </source>
</evidence>